<keyword evidence="2" id="KW-1185">Reference proteome</keyword>
<organism evidence="1 2">
    <name type="scientific">Prorocentrum cordatum</name>
    <dbReference type="NCBI Taxonomy" id="2364126"/>
    <lineage>
        <taxon>Eukaryota</taxon>
        <taxon>Sar</taxon>
        <taxon>Alveolata</taxon>
        <taxon>Dinophyceae</taxon>
        <taxon>Prorocentrales</taxon>
        <taxon>Prorocentraceae</taxon>
        <taxon>Prorocentrum</taxon>
    </lineage>
</organism>
<feature type="non-terminal residue" evidence="1">
    <location>
        <position position="1"/>
    </location>
</feature>
<evidence type="ECO:0000313" key="2">
    <source>
        <dbReference type="Proteomes" id="UP001189429"/>
    </source>
</evidence>
<proteinExistence type="predicted"/>
<accession>A0ABN9V0V4</accession>
<comment type="caution">
    <text evidence="1">The sequence shown here is derived from an EMBL/GenBank/DDBJ whole genome shotgun (WGS) entry which is preliminary data.</text>
</comment>
<dbReference type="Proteomes" id="UP001189429">
    <property type="component" value="Unassembled WGS sequence"/>
</dbReference>
<name>A0ABN9V0V4_9DINO</name>
<reference evidence="1" key="1">
    <citation type="submission" date="2023-10" db="EMBL/GenBank/DDBJ databases">
        <authorList>
            <person name="Chen Y."/>
            <person name="Shah S."/>
            <person name="Dougan E. K."/>
            <person name="Thang M."/>
            <person name="Chan C."/>
        </authorList>
    </citation>
    <scope>NUCLEOTIDE SEQUENCE [LARGE SCALE GENOMIC DNA]</scope>
</reference>
<protein>
    <submittedName>
        <fullName evidence="1">Uncharacterized protein</fullName>
    </submittedName>
</protein>
<evidence type="ECO:0000313" key="1">
    <source>
        <dbReference type="EMBL" id="CAK0866328.1"/>
    </source>
</evidence>
<sequence length="100" mass="11066">PFWLKGSGSSRLWVPAVSGRDPRARKAPSLRRRFASCTMIRLAIATVALLLGERGCAFLDDLFEYESTTVVGERRLETTTSEDPEIPVPSEYIHISPGCV</sequence>
<gene>
    <name evidence="1" type="ORF">PCOR1329_LOCUS53528</name>
</gene>
<dbReference type="EMBL" id="CAUYUJ010016524">
    <property type="protein sequence ID" value="CAK0866328.1"/>
    <property type="molecule type" value="Genomic_DNA"/>
</dbReference>